<dbReference type="InterPro" id="IPR050430">
    <property type="entry name" value="Peptidase_S1"/>
</dbReference>
<evidence type="ECO:0000256" key="1">
    <source>
        <dbReference type="ARBA" id="ARBA00007664"/>
    </source>
</evidence>
<feature type="domain" description="Peptidase S1" evidence="5">
    <location>
        <begin position="33"/>
        <end position="328"/>
    </location>
</feature>
<protein>
    <recommendedName>
        <fullName evidence="5">Peptidase S1 domain-containing protein</fullName>
    </recommendedName>
</protein>
<name>A0AAD5DZ80_9CHLO</name>
<dbReference type="Gene3D" id="2.40.10.10">
    <property type="entry name" value="Trypsin-like serine proteases"/>
    <property type="match status" value="2"/>
</dbReference>
<feature type="chain" id="PRO_5041988673" description="Peptidase S1 domain-containing protein" evidence="4">
    <location>
        <begin position="21"/>
        <end position="403"/>
    </location>
</feature>
<proteinExistence type="inferred from homology"/>
<dbReference type="EMBL" id="JADXDR010000017">
    <property type="protein sequence ID" value="KAI7845438.1"/>
    <property type="molecule type" value="Genomic_DNA"/>
</dbReference>
<keyword evidence="7" id="KW-1185">Reference proteome</keyword>
<dbReference type="GO" id="GO:0006508">
    <property type="term" value="P:proteolysis"/>
    <property type="evidence" value="ECO:0007669"/>
    <property type="project" value="InterPro"/>
</dbReference>
<dbReference type="InterPro" id="IPR001254">
    <property type="entry name" value="Trypsin_dom"/>
</dbReference>
<sequence length="403" mass="40935">MRCVLTAALLLLVSLGSAQGRRRLDQDRVQASIAGGRAAPANRYRWNALLRQSTGGFAGTSICGGVPLISHCYTTLAASAFFTTLQSTGGFAGTSICGGVLVHPQVVLTAATCTHSNLGLDENAFLFPDVDINRVLREGGSTHESRSTVALARHAAWKPGEANVSLVNDLALLLLDKPSAQPPIRLPELQPSPTVPVGSPLAAAVPVGTALTAIGFGQYPLGVGQVKYLQQVELALLNATQCNDRLLGEFPVFAKGQNICAAGAEPDSTSGICVGDTGSALFVPGKTAAEDLLVGISSFTGYGGCGSGEPSAAVNAAAYVRWIQRGVQILLGEGPNNPQYFTVLQKGADGTAQPVANATQPAAAATQPAAAQPAAAANSAAAAAKPAAARRPAAKAARPAAKA</sequence>
<dbReference type="AlphaFoldDB" id="A0AAD5DZ80"/>
<gene>
    <name evidence="6" type="ORF">COHA_000990</name>
</gene>
<dbReference type="Pfam" id="PF00089">
    <property type="entry name" value="Trypsin"/>
    <property type="match status" value="1"/>
</dbReference>
<keyword evidence="2" id="KW-1015">Disulfide bond</keyword>
<dbReference type="PANTHER" id="PTHR24276">
    <property type="entry name" value="POLYSERASE-RELATED"/>
    <property type="match status" value="1"/>
</dbReference>
<evidence type="ECO:0000256" key="3">
    <source>
        <dbReference type="SAM" id="MobiDB-lite"/>
    </source>
</evidence>
<evidence type="ECO:0000256" key="4">
    <source>
        <dbReference type="SAM" id="SignalP"/>
    </source>
</evidence>
<dbReference type="PANTHER" id="PTHR24276:SF98">
    <property type="entry name" value="FI18310P1-RELATED"/>
    <property type="match status" value="1"/>
</dbReference>
<evidence type="ECO:0000313" key="7">
    <source>
        <dbReference type="Proteomes" id="UP001205105"/>
    </source>
</evidence>
<dbReference type="PROSITE" id="PS50240">
    <property type="entry name" value="TRYPSIN_DOM"/>
    <property type="match status" value="1"/>
</dbReference>
<feature type="region of interest" description="Disordered" evidence="3">
    <location>
        <begin position="352"/>
        <end position="403"/>
    </location>
</feature>
<dbReference type="InterPro" id="IPR009003">
    <property type="entry name" value="Peptidase_S1_PA"/>
</dbReference>
<dbReference type="SMART" id="SM00020">
    <property type="entry name" value="Tryp_SPc"/>
    <property type="match status" value="1"/>
</dbReference>
<evidence type="ECO:0000256" key="2">
    <source>
        <dbReference type="ARBA" id="ARBA00023157"/>
    </source>
</evidence>
<dbReference type="PRINTS" id="PR00722">
    <property type="entry name" value="CHYMOTRYPSIN"/>
</dbReference>
<organism evidence="6 7">
    <name type="scientific">Chlorella ohadii</name>
    <dbReference type="NCBI Taxonomy" id="2649997"/>
    <lineage>
        <taxon>Eukaryota</taxon>
        <taxon>Viridiplantae</taxon>
        <taxon>Chlorophyta</taxon>
        <taxon>core chlorophytes</taxon>
        <taxon>Trebouxiophyceae</taxon>
        <taxon>Chlorellales</taxon>
        <taxon>Chlorellaceae</taxon>
        <taxon>Chlorella clade</taxon>
        <taxon>Chlorella</taxon>
    </lineage>
</organism>
<reference evidence="6" key="1">
    <citation type="submission" date="2020-11" db="EMBL/GenBank/DDBJ databases">
        <title>Chlorella ohadii genome sequencing and assembly.</title>
        <authorList>
            <person name="Murik O."/>
            <person name="Treves H."/>
            <person name="Kedem I."/>
            <person name="Shotland Y."/>
            <person name="Kaplan A."/>
        </authorList>
    </citation>
    <scope>NUCLEOTIDE SEQUENCE</scope>
    <source>
        <strain evidence="6">1</strain>
    </source>
</reference>
<evidence type="ECO:0000259" key="5">
    <source>
        <dbReference type="PROSITE" id="PS50240"/>
    </source>
</evidence>
<dbReference type="InterPro" id="IPR001314">
    <property type="entry name" value="Peptidase_S1A"/>
</dbReference>
<feature type="signal peptide" evidence="4">
    <location>
        <begin position="1"/>
        <end position="20"/>
    </location>
</feature>
<dbReference type="SUPFAM" id="SSF50494">
    <property type="entry name" value="Trypsin-like serine proteases"/>
    <property type="match status" value="1"/>
</dbReference>
<dbReference type="InterPro" id="IPR043504">
    <property type="entry name" value="Peptidase_S1_PA_chymotrypsin"/>
</dbReference>
<comment type="caution">
    <text evidence="6">The sequence shown here is derived from an EMBL/GenBank/DDBJ whole genome shotgun (WGS) entry which is preliminary data.</text>
</comment>
<dbReference type="GO" id="GO:0004252">
    <property type="term" value="F:serine-type endopeptidase activity"/>
    <property type="evidence" value="ECO:0007669"/>
    <property type="project" value="InterPro"/>
</dbReference>
<keyword evidence="4" id="KW-0732">Signal</keyword>
<accession>A0AAD5DZ80</accession>
<evidence type="ECO:0000313" key="6">
    <source>
        <dbReference type="EMBL" id="KAI7845438.1"/>
    </source>
</evidence>
<dbReference type="Proteomes" id="UP001205105">
    <property type="component" value="Unassembled WGS sequence"/>
</dbReference>
<comment type="similarity">
    <text evidence="1">Belongs to the peptidase S1 family.</text>
</comment>